<dbReference type="FunFam" id="3.40.50.10490:FF:000015">
    <property type="entry name" value="Glucose-6-phosphate isomerase"/>
    <property type="match status" value="1"/>
</dbReference>
<feature type="active site" evidence="8">
    <location>
        <position position="462"/>
    </location>
</feature>
<evidence type="ECO:0000313" key="11">
    <source>
        <dbReference type="Proteomes" id="UP000003803"/>
    </source>
</evidence>
<dbReference type="STRING" id="169435.ERS852551_00256"/>
<comment type="caution">
    <text evidence="8">Lacks conserved residue(s) required for the propagation of feature annotation.</text>
</comment>
<dbReference type="EC" id="5.3.1.9" evidence="8"/>
<evidence type="ECO:0000256" key="6">
    <source>
        <dbReference type="ARBA" id="ARBA00023235"/>
    </source>
</evidence>
<evidence type="ECO:0000256" key="5">
    <source>
        <dbReference type="ARBA" id="ARBA00023152"/>
    </source>
</evidence>
<comment type="subcellular location">
    <subcellularLocation>
        <location evidence="8">Cytoplasm</location>
    </subcellularLocation>
</comment>
<dbReference type="PANTHER" id="PTHR11469">
    <property type="entry name" value="GLUCOSE-6-PHOSPHATE ISOMERASE"/>
    <property type="match status" value="1"/>
</dbReference>
<dbReference type="Gene3D" id="3.40.50.10490">
    <property type="entry name" value="Glucose-6-phosphate isomerase like protein, domain 1"/>
    <property type="match status" value="2"/>
</dbReference>
<dbReference type="HAMAP" id="MF_00473">
    <property type="entry name" value="G6P_isomerase"/>
    <property type="match status" value="1"/>
</dbReference>
<dbReference type="PROSITE" id="PS00765">
    <property type="entry name" value="P_GLUCOSE_ISOMERASE_1"/>
    <property type="match status" value="1"/>
</dbReference>
<dbReference type="Pfam" id="PF00342">
    <property type="entry name" value="PGI"/>
    <property type="match status" value="1"/>
</dbReference>
<keyword evidence="3 8" id="KW-0312">Gluconeogenesis</keyword>
<dbReference type="EMBL" id="ABGD02000027">
    <property type="protein sequence ID" value="EDS09561.1"/>
    <property type="molecule type" value="Genomic_DNA"/>
</dbReference>
<name>B0PFX3_9FIRM</name>
<dbReference type="GO" id="GO:0004347">
    <property type="term" value="F:glucose-6-phosphate isomerase activity"/>
    <property type="evidence" value="ECO:0007669"/>
    <property type="project" value="UniProtKB-UniRule"/>
</dbReference>
<dbReference type="PROSITE" id="PS00174">
    <property type="entry name" value="P_GLUCOSE_ISOMERASE_2"/>
    <property type="match status" value="1"/>
</dbReference>
<comment type="function">
    <text evidence="8">Catalyzes the reversible isomerization of glucose-6-phosphate to fructose-6-phosphate.</text>
</comment>
<dbReference type="PRINTS" id="PR00662">
    <property type="entry name" value="G6PISOMERASE"/>
</dbReference>
<dbReference type="InterPro" id="IPR046348">
    <property type="entry name" value="SIS_dom_sf"/>
</dbReference>
<dbReference type="InterPro" id="IPR035482">
    <property type="entry name" value="SIS_PGI_2"/>
</dbReference>
<dbReference type="InterPro" id="IPR018189">
    <property type="entry name" value="Phosphoglucose_isomerase_CS"/>
</dbReference>
<dbReference type="GO" id="GO:0048029">
    <property type="term" value="F:monosaccharide binding"/>
    <property type="evidence" value="ECO:0007669"/>
    <property type="project" value="TreeGrafter"/>
</dbReference>
<dbReference type="PROSITE" id="PS51463">
    <property type="entry name" value="P_GLUCOSE_ISOMERASE_3"/>
    <property type="match status" value="1"/>
</dbReference>
<gene>
    <name evidence="8 10" type="primary">pgi</name>
    <name evidence="10" type="ORF">ANACOL_03705</name>
</gene>
<dbReference type="Proteomes" id="UP000003803">
    <property type="component" value="Unassembled WGS sequence"/>
</dbReference>
<dbReference type="InterPro" id="IPR035476">
    <property type="entry name" value="SIS_PGI_1"/>
</dbReference>
<dbReference type="UniPathway" id="UPA00138"/>
<organism evidence="10 11">
    <name type="scientific">Anaerotruncus colihominis DSM 17241</name>
    <dbReference type="NCBI Taxonomy" id="445972"/>
    <lineage>
        <taxon>Bacteria</taxon>
        <taxon>Bacillati</taxon>
        <taxon>Bacillota</taxon>
        <taxon>Clostridia</taxon>
        <taxon>Eubacteriales</taxon>
        <taxon>Oscillospiraceae</taxon>
        <taxon>Anaerotruncus</taxon>
    </lineage>
</organism>
<proteinExistence type="inferred from homology"/>
<evidence type="ECO:0000256" key="7">
    <source>
        <dbReference type="ARBA" id="ARBA00029321"/>
    </source>
</evidence>
<dbReference type="GO" id="GO:0005829">
    <property type="term" value="C:cytosol"/>
    <property type="evidence" value="ECO:0007669"/>
    <property type="project" value="TreeGrafter"/>
</dbReference>
<evidence type="ECO:0000256" key="8">
    <source>
        <dbReference type="HAMAP-Rule" id="MF_00473"/>
    </source>
</evidence>
<keyword evidence="5 8" id="KW-0324">Glycolysis</keyword>
<evidence type="ECO:0000256" key="4">
    <source>
        <dbReference type="ARBA" id="ARBA00022490"/>
    </source>
</evidence>
<evidence type="ECO:0000256" key="9">
    <source>
        <dbReference type="RuleBase" id="RU000612"/>
    </source>
</evidence>
<accession>B0PFX3</accession>
<dbReference type="PANTHER" id="PTHR11469:SF1">
    <property type="entry name" value="GLUCOSE-6-PHOSPHATE ISOMERASE"/>
    <property type="match status" value="1"/>
</dbReference>
<dbReference type="AlphaFoldDB" id="B0PFX3"/>
<dbReference type="GO" id="GO:0097367">
    <property type="term" value="F:carbohydrate derivative binding"/>
    <property type="evidence" value="ECO:0007669"/>
    <property type="project" value="InterPro"/>
</dbReference>
<dbReference type="InterPro" id="IPR001672">
    <property type="entry name" value="G6P_Isomerase"/>
</dbReference>
<dbReference type="eggNOG" id="COG0166">
    <property type="taxonomic scope" value="Bacteria"/>
</dbReference>
<comment type="catalytic activity">
    <reaction evidence="7 8 9">
        <text>alpha-D-glucose 6-phosphate = beta-D-fructose 6-phosphate</text>
        <dbReference type="Rhea" id="RHEA:11816"/>
        <dbReference type="ChEBI" id="CHEBI:57634"/>
        <dbReference type="ChEBI" id="CHEBI:58225"/>
        <dbReference type="EC" id="5.3.1.9"/>
    </reaction>
</comment>
<evidence type="ECO:0000256" key="1">
    <source>
        <dbReference type="ARBA" id="ARBA00004926"/>
    </source>
</evidence>
<evidence type="ECO:0000313" key="10">
    <source>
        <dbReference type="EMBL" id="EDS09561.1"/>
    </source>
</evidence>
<dbReference type="GO" id="GO:0006094">
    <property type="term" value="P:gluconeogenesis"/>
    <property type="evidence" value="ECO:0007669"/>
    <property type="project" value="UniProtKB-UniRule"/>
</dbReference>
<dbReference type="GO" id="GO:0051156">
    <property type="term" value="P:glucose 6-phosphate metabolic process"/>
    <property type="evidence" value="ECO:0007669"/>
    <property type="project" value="TreeGrafter"/>
</dbReference>
<feature type="active site" description="Proton donor" evidence="8">
    <location>
        <position position="327"/>
    </location>
</feature>
<reference evidence="10" key="2">
    <citation type="submission" date="2013-09" db="EMBL/GenBank/DDBJ databases">
        <title>Draft genome sequence of Anaerotruncus colihominis(DSM 17241).</title>
        <authorList>
            <person name="Sudarsanam P."/>
            <person name="Ley R."/>
            <person name="Guruge J."/>
            <person name="Turnbaugh P.J."/>
            <person name="Mahowald M."/>
            <person name="Liep D."/>
            <person name="Gordon J."/>
        </authorList>
    </citation>
    <scope>NUCLEOTIDE SEQUENCE</scope>
    <source>
        <strain evidence="10">DSM 17241</strain>
    </source>
</reference>
<evidence type="ECO:0000256" key="2">
    <source>
        <dbReference type="ARBA" id="ARBA00006604"/>
    </source>
</evidence>
<evidence type="ECO:0000256" key="3">
    <source>
        <dbReference type="ARBA" id="ARBA00022432"/>
    </source>
</evidence>
<dbReference type="SUPFAM" id="SSF53697">
    <property type="entry name" value="SIS domain"/>
    <property type="match status" value="1"/>
</dbReference>
<dbReference type="CDD" id="cd05016">
    <property type="entry name" value="SIS_PGI_2"/>
    <property type="match status" value="1"/>
</dbReference>
<keyword evidence="4 8" id="KW-0963">Cytoplasm</keyword>
<keyword evidence="6 8" id="KW-0413">Isomerase</keyword>
<comment type="caution">
    <text evidence="10">The sequence shown here is derived from an EMBL/GenBank/DDBJ whole genome shotgun (WGS) entry which is preliminary data.</text>
</comment>
<reference evidence="10" key="1">
    <citation type="submission" date="2007-11" db="EMBL/GenBank/DDBJ databases">
        <authorList>
            <person name="Fulton L."/>
            <person name="Clifton S."/>
            <person name="Fulton B."/>
            <person name="Xu J."/>
            <person name="Minx P."/>
            <person name="Pepin K.H."/>
            <person name="Johnson M."/>
            <person name="Thiruvilangam P."/>
            <person name="Bhonagiri V."/>
            <person name="Nash W.E."/>
            <person name="Mardis E.R."/>
            <person name="Wilson R.K."/>
        </authorList>
    </citation>
    <scope>NUCLEOTIDE SEQUENCE [LARGE SCALE GENOMIC DNA]</scope>
    <source>
        <strain evidence="10">DSM 17241</strain>
    </source>
</reference>
<comment type="pathway">
    <text evidence="8">Carbohydrate biosynthesis; gluconeogenesis.</text>
</comment>
<dbReference type="GO" id="GO:0006096">
    <property type="term" value="P:glycolytic process"/>
    <property type="evidence" value="ECO:0007669"/>
    <property type="project" value="UniProtKB-UniRule"/>
</dbReference>
<protein>
    <recommendedName>
        <fullName evidence="8">Glucose-6-phosphate isomerase</fullName>
        <shortName evidence="8">GPI</shortName>
        <ecNumber evidence="8">5.3.1.9</ecNumber>
    </recommendedName>
    <alternativeName>
        <fullName evidence="8">Phosphoglucose isomerase</fullName>
        <shortName evidence="8">PGI</shortName>
    </alternativeName>
    <alternativeName>
        <fullName evidence="8">Phosphohexose isomerase</fullName>
        <shortName evidence="8">PHI</shortName>
    </alternativeName>
</protein>
<comment type="pathway">
    <text evidence="1 8 9">Carbohydrate degradation; glycolysis; D-glyceraldehyde 3-phosphate and glycerone phosphate from D-glucose: step 2/4.</text>
</comment>
<sequence>MTGKGLKKKCKSGTICVRKTEYIACRIVRFVQRKNGKEVLDMAIKLNSKYLKGFVNEHELRAIEPQVKAAHRVLSEKTGLGNDFLGWTTLPADYDRGEFARIKAAAARIREDSDILLVIGIGGSYLGARAALELLRSPYYNNLKKDTPDIYFVGNSISPDYLNTILALCEGKRVSVNIISKSGTTTEPALAFRVFRELLEQRYGRDGAKSRIYATTDKARGTLKELSDREGYETFVIADDVGGRYSVLTAVGLLPMAVAGIDIDAVMAGAADAMKALDNDDLCTNDCYKYAAYRNILYRKGKAVELLVSYEPAFAMMNEWYKQLFGESEGKDQKGIFPASVVFSTDLHSMGQFIQEGSRMLFETVVDIQKPSKEFFVKDDPENLDGLNFLSNQNMSVVNRKAMQGTVLAHTQGGVPNMLLEVPEINEHEFGYMVYFFEKACAISGYLLGVNPFDQPGVESYKKNMFALLGKPGYESERAALEAQLG</sequence>
<keyword evidence="11" id="KW-1185">Reference proteome</keyword>
<comment type="similarity">
    <text evidence="2 8 9">Belongs to the GPI family.</text>
</comment>
<dbReference type="FunFam" id="3.40.50.10490:FF:000016">
    <property type="entry name" value="Glucose-6-phosphate isomerase"/>
    <property type="match status" value="1"/>
</dbReference>
<dbReference type="UniPathway" id="UPA00109">
    <property type="reaction ID" value="UER00181"/>
</dbReference>
<dbReference type="NCBIfam" id="NF010697">
    <property type="entry name" value="PRK14097.1"/>
    <property type="match status" value="1"/>
</dbReference>
<dbReference type="HOGENOM" id="CLU_037303_0_1_9"/>
<dbReference type="CDD" id="cd05015">
    <property type="entry name" value="SIS_PGI_1"/>
    <property type="match status" value="1"/>
</dbReference>